<dbReference type="SUPFAM" id="SSF49464">
    <property type="entry name" value="Carboxypeptidase regulatory domain-like"/>
    <property type="match status" value="1"/>
</dbReference>
<dbReference type="InterPro" id="IPR001434">
    <property type="entry name" value="OmcB-like_DUF11"/>
</dbReference>
<dbReference type="InterPro" id="IPR047589">
    <property type="entry name" value="DUF11_rpt"/>
</dbReference>
<dbReference type="RefSeq" id="WP_189677213.1">
    <property type="nucleotide sequence ID" value="NZ_BNAQ01000006.1"/>
</dbReference>
<reference evidence="4" key="1">
    <citation type="journal article" date="2019" name="Int. J. Syst. Evol. Microbiol.">
        <title>The Global Catalogue of Microorganisms (GCM) 10K type strain sequencing project: providing services to taxonomists for standard genome sequencing and annotation.</title>
        <authorList>
            <consortium name="The Broad Institute Genomics Platform"/>
            <consortium name="The Broad Institute Genome Sequencing Center for Infectious Disease"/>
            <person name="Wu L."/>
            <person name="Ma J."/>
        </authorList>
    </citation>
    <scope>NUCLEOTIDE SEQUENCE [LARGE SCALE GENOMIC DNA]</scope>
    <source>
        <strain evidence="4">CGMCC 1.8957</strain>
    </source>
</reference>
<dbReference type="Proteomes" id="UP000652430">
    <property type="component" value="Unassembled WGS sequence"/>
</dbReference>
<name>A0ABQ3LRC6_9SPHN</name>
<feature type="chain" id="PRO_5045079401" description="DUF11 domain-containing protein" evidence="1">
    <location>
        <begin position="25"/>
        <end position="1660"/>
    </location>
</feature>
<feature type="domain" description="DUF11" evidence="2">
    <location>
        <begin position="344"/>
        <end position="449"/>
    </location>
</feature>
<keyword evidence="4" id="KW-1185">Reference proteome</keyword>
<evidence type="ECO:0000256" key="1">
    <source>
        <dbReference type="SAM" id="SignalP"/>
    </source>
</evidence>
<comment type="caution">
    <text evidence="3">The sequence shown here is derived from an EMBL/GenBank/DDBJ whole genome shotgun (WGS) entry which is preliminary data.</text>
</comment>
<dbReference type="NCBIfam" id="TIGR01451">
    <property type="entry name" value="B_ant_repeat"/>
    <property type="match status" value="1"/>
</dbReference>
<evidence type="ECO:0000259" key="2">
    <source>
        <dbReference type="Pfam" id="PF01345"/>
    </source>
</evidence>
<dbReference type="EMBL" id="BNAQ01000006">
    <property type="protein sequence ID" value="GHH23182.1"/>
    <property type="molecule type" value="Genomic_DNA"/>
</dbReference>
<organism evidence="3 4">
    <name type="scientific">Sphingomonas glacialis</name>
    <dbReference type="NCBI Taxonomy" id="658225"/>
    <lineage>
        <taxon>Bacteria</taxon>
        <taxon>Pseudomonadati</taxon>
        <taxon>Pseudomonadota</taxon>
        <taxon>Alphaproteobacteria</taxon>
        <taxon>Sphingomonadales</taxon>
        <taxon>Sphingomonadaceae</taxon>
        <taxon>Sphingomonas</taxon>
    </lineage>
</organism>
<dbReference type="Pfam" id="PF01345">
    <property type="entry name" value="DUF11"/>
    <property type="match status" value="1"/>
</dbReference>
<dbReference type="InterPro" id="IPR008969">
    <property type="entry name" value="CarboxyPept-like_regulatory"/>
</dbReference>
<keyword evidence="1" id="KW-0732">Signal</keyword>
<feature type="signal peptide" evidence="1">
    <location>
        <begin position="1"/>
        <end position="24"/>
    </location>
</feature>
<evidence type="ECO:0000313" key="3">
    <source>
        <dbReference type="EMBL" id="GHH23182.1"/>
    </source>
</evidence>
<protein>
    <recommendedName>
        <fullName evidence="2">DUF11 domain-containing protein</fullName>
    </recommendedName>
</protein>
<evidence type="ECO:0000313" key="4">
    <source>
        <dbReference type="Proteomes" id="UP000652430"/>
    </source>
</evidence>
<proteinExistence type="predicted"/>
<accession>A0ABQ3LRC6</accession>
<gene>
    <name evidence="3" type="ORF">GCM10008023_33860</name>
</gene>
<sequence>MPDLRVLSVFAALLGLASVAPATAQEVARIANIATLGFDAPNGRQSVASNPVAVDVDRTKRPTSLSFRLLPVGYQLTGLSCQTTPTLQFTPAPIDAATLAAAPPLKALDIDIPVILVLDNPGGNRDPLKREIASITVSTETYAGRVMLLETGPDTGVFAGGLPEAGSDPATAACDPTRVRGERLTLSFAEDEYSYGSTNSVLVDPAGYVFDSASGALINGARITLLDANDQPAIVFGDDGISRYPSSVVSGGTATDASGRSYTFAQGNYRFPYVALGTYHLKIAPPTPYVAPSSKTPAELAAVKDPQGASFLINDGSFGRAFTLTTPDPFSVDIPLDRAGDTSLVLTKVASVREASPGDFVQYRITLANRGRDAALRVHLTDILPPGLRYERGSTRGADEPAVSRDGRRLDFTVPAVAGGATLDMRYVVTVAPGAPAGEAVNRVLASGNAGTTSNAAAAAVRITPLLFTDGFTLIGRVTEGGCGDPDRGRKGIPGIRLLLEDGTYVATDRDGYYHVEGIRPGRHVVQIDTNSIPASYQPVACDSDTRTAGSAISRFVEAEGGLLKRVDFQLRPTGVKAAAAEPLPISVASSAYAAGDRDWLAGQQPGVALLFPTPDYNPRAPVTRVVVKHLPGQRVALVVNGEPVDPLLFDTTEVNPDKTIALARWSGIALKDGDNRIAVRVLAADGSVVATLARTVRSASIADRVVLVPGASRLVADGMTRPLIAVRVTDRNGHPVRDGTLVPFKVDQPYTAAIEVELDQARQLAGKGRAQNTARVIGDDGLAFIALQPTTQAGAVHAVISLTQEKTVRTSDVRAWLAASTRDWVVVGFGAGTIGYDTLSTRTRSLPPRMRGGVVRDGQLAFYAKGRIKGSWLMTLAYDSDRKIDRTRGLLGQIDPDRYYTVYGDGSAQGYDAATQRKLYLRLERRNLYALLGDFETGLTETQLTRYSRTLNGVKAEYQGNRLMFSAFAANTDQLHGRDEIQGNGLSGPYRLSGRNIVPNSDQLRLEVRDRIRPDRILNSTQMTRHIDYDIDPAAGTIRFREPILGRDAALNPVFIVVDYETESTLRKLAAGGRATTRLAGGRVQLGASVLRDATVGNGTVVGIDLKAKPTVDSEIRAEYAAGGESGIGAGRAWLGEAELHRGGLDVLVYGRSQDQTFGLGQQNVVEAGTRKFGIDGRVALGSKLSMTLTAWNAVQLDGPGARNAAEARLEYRRATGTLFVGGTFADDTGIDGQARHSRLLTLGGTQALFGGKLELGAQAQIAPGGERASVDFPLRQQLTAAWRVRDGIRLLGGYEYAQGKDFTVGTARVGFDVAPWTGAKLMSTLNQQAIGENGRRTYAQYGLAQSLPIGKRWTIDVTLDASTTVRGKVPTGAFIDAFASTANGATAGTYQNDGDYVAATVGAGYRAELWSLHGRLEHRRSDRDVRWTITGDFLRTLGQGRTLAAGVRYAALTDRFGASAASFNADLALALRPQDSRWSVLERLQLRQEHADAGIDSSNVLAVSSYGGGFEATLRVINNLALNYRTGNEGRGHGLEATVYYGSKWVRGSFGSDNYTGYVDAIGVDVRKDVGRRFDIGVQASAQHAWARGVVSYSYGPTIGVSPARNMWITAGYNVAGYRDRDFEDDRYSRAGGYVTARLKFDQGSLGRAGRALFGVGR</sequence>